<organism evidence="1 2">
    <name type="scientific">Pogonophryne albipinna</name>
    <dbReference type="NCBI Taxonomy" id="1090488"/>
    <lineage>
        <taxon>Eukaryota</taxon>
        <taxon>Metazoa</taxon>
        <taxon>Chordata</taxon>
        <taxon>Craniata</taxon>
        <taxon>Vertebrata</taxon>
        <taxon>Euteleostomi</taxon>
        <taxon>Actinopterygii</taxon>
        <taxon>Neopterygii</taxon>
        <taxon>Teleostei</taxon>
        <taxon>Neoteleostei</taxon>
        <taxon>Acanthomorphata</taxon>
        <taxon>Eupercaria</taxon>
        <taxon>Perciformes</taxon>
        <taxon>Notothenioidei</taxon>
        <taxon>Pogonophryne</taxon>
    </lineage>
</organism>
<keyword evidence="2" id="KW-1185">Reference proteome</keyword>
<gene>
    <name evidence="1" type="ORF">JOQ06_018434</name>
</gene>
<dbReference type="Proteomes" id="UP001219934">
    <property type="component" value="Unassembled WGS sequence"/>
</dbReference>
<evidence type="ECO:0000313" key="2">
    <source>
        <dbReference type="Proteomes" id="UP001219934"/>
    </source>
</evidence>
<name>A0AAD6AHX5_9TELE</name>
<dbReference type="EMBL" id="JAPTMU010000021">
    <property type="protein sequence ID" value="KAJ4925714.1"/>
    <property type="molecule type" value="Genomic_DNA"/>
</dbReference>
<reference evidence="1" key="1">
    <citation type="submission" date="2022-11" db="EMBL/GenBank/DDBJ databases">
        <title>Chromosome-level genome of Pogonophryne albipinna.</title>
        <authorList>
            <person name="Jo E."/>
        </authorList>
    </citation>
    <scope>NUCLEOTIDE SEQUENCE</scope>
    <source>
        <strain evidence="1">SGF0006</strain>
        <tissue evidence="1">Muscle</tissue>
    </source>
</reference>
<comment type="caution">
    <text evidence="1">The sequence shown here is derived from an EMBL/GenBank/DDBJ whole genome shotgun (WGS) entry which is preliminary data.</text>
</comment>
<dbReference type="AlphaFoldDB" id="A0AAD6AHX5"/>
<proteinExistence type="predicted"/>
<protein>
    <submittedName>
        <fullName evidence="1">Uncharacterized protein</fullName>
    </submittedName>
</protein>
<accession>A0AAD6AHX5</accession>
<sequence length="76" mass="7848">MAASEKESGSGAPHCTAVVILHFNGTPPLIPSPLSPPVGDSGVSQAGMRQATGYLTTGRQSDTITGQHFLVIRTLM</sequence>
<evidence type="ECO:0000313" key="1">
    <source>
        <dbReference type="EMBL" id="KAJ4925714.1"/>
    </source>
</evidence>